<name>A0A4R5C2R7_9ACTN</name>
<dbReference type="GO" id="GO:0032259">
    <property type="term" value="P:methylation"/>
    <property type="evidence" value="ECO:0007669"/>
    <property type="project" value="UniProtKB-KW"/>
</dbReference>
<dbReference type="Proteomes" id="UP000294513">
    <property type="component" value="Unassembled WGS sequence"/>
</dbReference>
<dbReference type="InterPro" id="IPR006764">
    <property type="entry name" value="SAM_dep_MeTrfase_SAV2177_type"/>
</dbReference>
<keyword evidence="1" id="KW-0808">Transferase</keyword>
<dbReference type="InterPro" id="IPR029063">
    <property type="entry name" value="SAM-dependent_MTases_sf"/>
</dbReference>
<dbReference type="RefSeq" id="WP_207944498.1">
    <property type="nucleotide sequence ID" value="NZ_SMKU01000024.1"/>
</dbReference>
<dbReference type="AlphaFoldDB" id="A0A4R5C2R7"/>
<evidence type="ECO:0000313" key="1">
    <source>
        <dbReference type="EMBL" id="TDD93928.1"/>
    </source>
</evidence>
<feature type="non-terminal residue" evidence="1">
    <location>
        <position position="1"/>
    </location>
</feature>
<comment type="caution">
    <text evidence="1">The sequence shown here is derived from an EMBL/GenBank/DDBJ whole genome shotgun (WGS) entry which is preliminary data.</text>
</comment>
<keyword evidence="2" id="KW-1185">Reference proteome</keyword>
<sequence>PGSFLAITHPGIDQLPEQMAAAEKALTDAMGFRVTFRTHEGVSAFFTGLEVLDPGVVAVQEWRPDSAPASTTTGMWGGVARKA</sequence>
<dbReference type="Gene3D" id="3.40.50.150">
    <property type="entry name" value="Vaccinia Virus protein VP39"/>
    <property type="match status" value="1"/>
</dbReference>
<gene>
    <name evidence="1" type="ORF">E1298_07855</name>
</gene>
<proteinExistence type="predicted"/>
<dbReference type="EMBL" id="SMKU01000024">
    <property type="protein sequence ID" value="TDD93928.1"/>
    <property type="molecule type" value="Genomic_DNA"/>
</dbReference>
<dbReference type="GO" id="GO:0008168">
    <property type="term" value="F:methyltransferase activity"/>
    <property type="evidence" value="ECO:0007669"/>
    <property type="project" value="UniProtKB-KW"/>
</dbReference>
<reference evidence="1 2" key="1">
    <citation type="submission" date="2019-03" db="EMBL/GenBank/DDBJ databases">
        <title>Draft genome sequences of novel Actinobacteria.</title>
        <authorList>
            <person name="Sahin N."/>
            <person name="Ay H."/>
            <person name="Saygin H."/>
        </authorList>
    </citation>
    <scope>NUCLEOTIDE SEQUENCE [LARGE SCALE GENOMIC DNA]</scope>
    <source>
        <strain evidence="1 2">H3C3</strain>
    </source>
</reference>
<dbReference type="Pfam" id="PF04672">
    <property type="entry name" value="Methyltransf_19"/>
    <property type="match status" value="1"/>
</dbReference>
<accession>A0A4R5C2R7</accession>
<protein>
    <submittedName>
        <fullName evidence="1">SAM-dependent methyltransferase</fullName>
    </submittedName>
</protein>
<keyword evidence="1" id="KW-0489">Methyltransferase</keyword>
<evidence type="ECO:0000313" key="2">
    <source>
        <dbReference type="Proteomes" id="UP000294513"/>
    </source>
</evidence>
<organism evidence="1 2">
    <name type="scientific">Actinomadura rubrisoli</name>
    <dbReference type="NCBI Taxonomy" id="2530368"/>
    <lineage>
        <taxon>Bacteria</taxon>
        <taxon>Bacillati</taxon>
        <taxon>Actinomycetota</taxon>
        <taxon>Actinomycetes</taxon>
        <taxon>Streptosporangiales</taxon>
        <taxon>Thermomonosporaceae</taxon>
        <taxon>Actinomadura</taxon>
    </lineage>
</organism>